<keyword evidence="2" id="KW-0732">Signal</keyword>
<reference evidence="3" key="1">
    <citation type="submission" date="2023-06" db="EMBL/GenBank/DDBJ databases">
        <title>Genomic analysis of the entomopathogenic nematode Steinernema hermaphroditum.</title>
        <authorList>
            <person name="Schwarz E.M."/>
            <person name="Heppert J.K."/>
            <person name="Baniya A."/>
            <person name="Schwartz H.T."/>
            <person name="Tan C.-H."/>
            <person name="Antoshechkin I."/>
            <person name="Sternberg P.W."/>
            <person name="Goodrich-Blair H."/>
            <person name="Dillman A.R."/>
        </authorList>
    </citation>
    <scope>NUCLEOTIDE SEQUENCE</scope>
    <source>
        <strain evidence="3">PS9179</strain>
        <tissue evidence="3">Whole animal</tissue>
    </source>
</reference>
<gene>
    <name evidence="3" type="ORF">QR680_005384</name>
</gene>
<protein>
    <submittedName>
        <fullName evidence="3">Uncharacterized protein</fullName>
    </submittedName>
</protein>
<evidence type="ECO:0000313" key="3">
    <source>
        <dbReference type="EMBL" id="KAK0410901.1"/>
    </source>
</evidence>
<dbReference type="AlphaFoldDB" id="A0AA39HRT6"/>
<evidence type="ECO:0000256" key="1">
    <source>
        <dbReference type="SAM" id="Phobius"/>
    </source>
</evidence>
<dbReference type="EMBL" id="JAUCMV010000003">
    <property type="protein sequence ID" value="KAK0410901.1"/>
    <property type="molecule type" value="Genomic_DNA"/>
</dbReference>
<evidence type="ECO:0000313" key="4">
    <source>
        <dbReference type="Proteomes" id="UP001175271"/>
    </source>
</evidence>
<feature type="transmembrane region" description="Helical" evidence="1">
    <location>
        <begin position="121"/>
        <end position="138"/>
    </location>
</feature>
<dbReference type="Proteomes" id="UP001175271">
    <property type="component" value="Unassembled WGS sequence"/>
</dbReference>
<accession>A0AA39HRT6</accession>
<proteinExistence type="predicted"/>
<sequence length="140" mass="15054">MQLAFSAAIVAFLLSLNFMIVSSQGVECYAMGAPPTGGQPSYGQGYGNYYSYGTPMTCGAQAFSCYKFVCAGPQFYIQKGCLDLQDPRSRCETMQAECQGRQGYGQCYTCHTRWCNGASSSSLSFLATGGALLLALLFRS</sequence>
<feature type="chain" id="PRO_5041394123" evidence="2">
    <location>
        <begin position="24"/>
        <end position="140"/>
    </location>
</feature>
<keyword evidence="1" id="KW-1133">Transmembrane helix</keyword>
<feature type="signal peptide" evidence="2">
    <location>
        <begin position="1"/>
        <end position="23"/>
    </location>
</feature>
<organism evidence="3 4">
    <name type="scientific">Steinernema hermaphroditum</name>
    <dbReference type="NCBI Taxonomy" id="289476"/>
    <lineage>
        <taxon>Eukaryota</taxon>
        <taxon>Metazoa</taxon>
        <taxon>Ecdysozoa</taxon>
        <taxon>Nematoda</taxon>
        <taxon>Chromadorea</taxon>
        <taxon>Rhabditida</taxon>
        <taxon>Tylenchina</taxon>
        <taxon>Panagrolaimomorpha</taxon>
        <taxon>Strongyloidoidea</taxon>
        <taxon>Steinernematidae</taxon>
        <taxon>Steinernema</taxon>
    </lineage>
</organism>
<keyword evidence="1" id="KW-0812">Transmembrane</keyword>
<keyword evidence="4" id="KW-1185">Reference proteome</keyword>
<name>A0AA39HRT6_9BILA</name>
<evidence type="ECO:0000256" key="2">
    <source>
        <dbReference type="SAM" id="SignalP"/>
    </source>
</evidence>
<comment type="caution">
    <text evidence="3">The sequence shown here is derived from an EMBL/GenBank/DDBJ whole genome shotgun (WGS) entry which is preliminary data.</text>
</comment>
<keyword evidence="1" id="KW-0472">Membrane</keyword>